<evidence type="ECO:0000256" key="1">
    <source>
        <dbReference type="SAM" id="SignalP"/>
    </source>
</evidence>
<organism evidence="3 4">
    <name type="scientific">Phaeodactylum tricornutum (strain CCAP 1055/1)</name>
    <dbReference type="NCBI Taxonomy" id="556484"/>
    <lineage>
        <taxon>Eukaryota</taxon>
        <taxon>Sar</taxon>
        <taxon>Stramenopiles</taxon>
        <taxon>Ochrophyta</taxon>
        <taxon>Bacillariophyta</taxon>
        <taxon>Bacillariophyceae</taxon>
        <taxon>Bacillariophycidae</taxon>
        <taxon>Naviculales</taxon>
        <taxon>Phaeodactylaceae</taxon>
        <taxon>Phaeodactylum</taxon>
    </lineage>
</organism>
<dbReference type="HOGENOM" id="CLU_030622_0_0_1"/>
<keyword evidence="4" id="KW-1185">Reference proteome</keyword>
<dbReference type="PROSITE" id="PS50280">
    <property type="entry name" value="SET"/>
    <property type="match status" value="1"/>
</dbReference>
<dbReference type="InterPro" id="IPR046341">
    <property type="entry name" value="SET_dom_sf"/>
</dbReference>
<sequence>MRFPILTTIVIASLGWNHQACTKAEETNASEAETCGLYLAVSSTSTAEETNWGLYSGRDLAPRVSVGFPDVGINMINLRAHGVPTDAENDRNTLLSRTVDFLESFVWVPDPAGAKFEVQNGKIITAIAGAGVLGGFNVKLTNANWKHSAAYRRPRLEHENDVEKNHPGRGASTPFYNVMLESSTEISQGSEIFVDYGDNWEDEDKEHELTKDEYKKLDETVVKMVNFFEKHKEELDADSKQEIFQFLMQDVLSAAIGPDKAHKVGTLLPTVPDELPRVVEAGGSLAYSDPTIYRKLEWLDEHGRCMDNIKAGASNISYAGRGAMATRAIKQGSLVAPVPLIQVPDRAVFNMYNLQLSEDGETYIRTSDDIVGEQMIINYSFGHKDSSLVFVPAGAIVNLINHGDTPNAKMVWSTHPSHRKMWLNFKPETLLDDEQMYTGLLMEIVATRDIEPGEEILLDYGPEWKAAWDAHVESWKGRLAKGEISETRAPTAVDLNTKYSEQPYPSESEFAAPENVCLKASLSVEESDATGTLENPKTWATPDEFANLNPDTLVNMHVVESRKVEDEEDGDEPFRYVVKWANNNGELTFVKEVPHSAIAFVDMPGMSDAFTEGAFRHVIGIPDDIFPKAWRNRK</sequence>
<accession>B7FNU8</accession>
<reference evidence="3 4" key="1">
    <citation type="journal article" date="2008" name="Nature">
        <title>The Phaeodactylum genome reveals the evolutionary history of diatom genomes.</title>
        <authorList>
            <person name="Bowler C."/>
            <person name="Allen A.E."/>
            <person name="Badger J.H."/>
            <person name="Grimwood J."/>
            <person name="Jabbari K."/>
            <person name="Kuo A."/>
            <person name="Maheswari U."/>
            <person name="Martens C."/>
            <person name="Maumus F."/>
            <person name="Otillar R.P."/>
            <person name="Rayko E."/>
            <person name="Salamov A."/>
            <person name="Vandepoele K."/>
            <person name="Beszteri B."/>
            <person name="Gruber A."/>
            <person name="Heijde M."/>
            <person name="Katinka M."/>
            <person name="Mock T."/>
            <person name="Valentin K."/>
            <person name="Verret F."/>
            <person name="Berges J.A."/>
            <person name="Brownlee C."/>
            <person name="Cadoret J.P."/>
            <person name="Chiovitti A."/>
            <person name="Choi C.J."/>
            <person name="Coesel S."/>
            <person name="De Martino A."/>
            <person name="Detter J.C."/>
            <person name="Durkin C."/>
            <person name="Falciatore A."/>
            <person name="Fournet J."/>
            <person name="Haruta M."/>
            <person name="Huysman M.J."/>
            <person name="Jenkins B.D."/>
            <person name="Jiroutova K."/>
            <person name="Jorgensen R.E."/>
            <person name="Joubert Y."/>
            <person name="Kaplan A."/>
            <person name="Kroger N."/>
            <person name="Kroth P.G."/>
            <person name="La Roche J."/>
            <person name="Lindquist E."/>
            <person name="Lommer M."/>
            <person name="Martin-Jezequel V."/>
            <person name="Lopez P.J."/>
            <person name="Lucas S."/>
            <person name="Mangogna M."/>
            <person name="McGinnis K."/>
            <person name="Medlin L.K."/>
            <person name="Montsant A."/>
            <person name="Oudot-Le Secq M.P."/>
            <person name="Napoli C."/>
            <person name="Obornik M."/>
            <person name="Parker M.S."/>
            <person name="Petit J.L."/>
            <person name="Porcel B.M."/>
            <person name="Poulsen N."/>
            <person name="Robison M."/>
            <person name="Rychlewski L."/>
            <person name="Rynearson T.A."/>
            <person name="Schmutz J."/>
            <person name="Shapiro H."/>
            <person name="Siaut M."/>
            <person name="Stanley M."/>
            <person name="Sussman M.R."/>
            <person name="Taylor A.R."/>
            <person name="Vardi A."/>
            <person name="von Dassow P."/>
            <person name="Vyverman W."/>
            <person name="Willis A."/>
            <person name="Wyrwicz L.S."/>
            <person name="Rokhsar D.S."/>
            <person name="Weissenbach J."/>
            <person name="Armbrust E.V."/>
            <person name="Green B.R."/>
            <person name="Van de Peer Y."/>
            <person name="Grigoriev I.V."/>
        </authorList>
    </citation>
    <scope>NUCLEOTIDE SEQUENCE [LARGE SCALE GENOMIC DNA]</scope>
    <source>
        <strain evidence="3 4">CCAP 1055/1</strain>
    </source>
</reference>
<feature type="signal peptide" evidence="1">
    <location>
        <begin position="1"/>
        <end position="24"/>
    </location>
</feature>
<evidence type="ECO:0000313" key="3">
    <source>
        <dbReference type="EMBL" id="EEC51061.1"/>
    </source>
</evidence>
<dbReference type="eggNOG" id="ENOG502SI70">
    <property type="taxonomic scope" value="Eukaryota"/>
</dbReference>
<evidence type="ECO:0000313" key="4">
    <source>
        <dbReference type="Proteomes" id="UP000000759"/>
    </source>
</evidence>
<dbReference type="PROSITE" id="PS00018">
    <property type="entry name" value="EF_HAND_1"/>
    <property type="match status" value="1"/>
</dbReference>
<protein>
    <recommendedName>
        <fullName evidence="2">SET domain-containing protein</fullName>
    </recommendedName>
</protein>
<gene>
    <name evidence="3" type="ORF">PHATRDRAFT_42590</name>
</gene>
<evidence type="ECO:0000259" key="2">
    <source>
        <dbReference type="PROSITE" id="PS50280"/>
    </source>
</evidence>
<dbReference type="AlphaFoldDB" id="B7FNU8"/>
<dbReference type="Pfam" id="PF00856">
    <property type="entry name" value="SET"/>
    <property type="match status" value="1"/>
</dbReference>
<keyword evidence="1" id="KW-0732">Signal</keyword>
<proteinExistence type="predicted"/>
<name>B7FNU8_PHATC</name>
<dbReference type="SMART" id="SM00317">
    <property type="entry name" value="SET"/>
    <property type="match status" value="1"/>
</dbReference>
<dbReference type="InterPro" id="IPR001214">
    <property type="entry name" value="SET_dom"/>
</dbReference>
<dbReference type="InterPro" id="IPR018247">
    <property type="entry name" value="EF_Hand_1_Ca_BS"/>
</dbReference>
<dbReference type="GeneID" id="7195963"/>
<feature type="chain" id="PRO_5002855123" description="SET domain-containing protein" evidence="1">
    <location>
        <begin position="25"/>
        <end position="634"/>
    </location>
</feature>
<dbReference type="Proteomes" id="UP000000759">
    <property type="component" value="Chromosome 1"/>
</dbReference>
<dbReference type="Gene3D" id="2.170.270.10">
    <property type="entry name" value="SET domain"/>
    <property type="match status" value="1"/>
</dbReference>
<dbReference type="RefSeq" id="XP_002176598.1">
    <property type="nucleotide sequence ID" value="XM_002176562.1"/>
</dbReference>
<feature type="domain" description="SET" evidence="2">
    <location>
        <begin position="307"/>
        <end position="461"/>
    </location>
</feature>
<dbReference type="EMBL" id="CM000605">
    <property type="protein sequence ID" value="EEC51061.1"/>
    <property type="molecule type" value="Genomic_DNA"/>
</dbReference>
<reference evidence="4" key="2">
    <citation type="submission" date="2008-08" db="EMBL/GenBank/DDBJ databases">
        <authorList>
            <consortium name="Diatom Consortium"/>
            <person name="Grigoriev I."/>
            <person name="Grimwood J."/>
            <person name="Kuo A."/>
            <person name="Otillar R.P."/>
            <person name="Salamov A."/>
            <person name="Detter J.C."/>
            <person name="Lindquist E."/>
            <person name="Shapiro H."/>
            <person name="Lucas S."/>
            <person name="Glavina del Rio T."/>
            <person name="Pitluck S."/>
            <person name="Rokhsar D."/>
            <person name="Bowler C."/>
        </authorList>
    </citation>
    <scope>GENOME REANNOTATION</scope>
    <source>
        <strain evidence="4">CCAP 1055/1</strain>
    </source>
</reference>
<dbReference type="OrthoDB" id="5560686at2759"/>
<dbReference type="PaxDb" id="2850-Phatr42590"/>
<dbReference type="SUPFAM" id="SSF82199">
    <property type="entry name" value="SET domain"/>
    <property type="match status" value="1"/>
</dbReference>
<dbReference type="KEGG" id="pti:PHATRDRAFT_42590"/>
<dbReference type="InParanoid" id="B7FNU8"/>